<keyword evidence="2" id="KW-1185">Reference proteome</keyword>
<evidence type="ECO:0000313" key="2">
    <source>
        <dbReference type="Proteomes" id="UP000789508"/>
    </source>
</evidence>
<dbReference type="Gene3D" id="1.10.10.60">
    <property type="entry name" value="Homeodomain-like"/>
    <property type="match status" value="1"/>
</dbReference>
<dbReference type="EMBL" id="CAJVPS010002265">
    <property type="protein sequence ID" value="CAG8563949.1"/>
    <property type="molecule type" value="Genomic_DNA"/>
</dbReference>
<name>A0A9N9FXX2_9GLOM</name>
<proteinExistence type="predicted"/>
<accession>A0A9N9FXX2</accession>
<dbReference type="Proteomes" id="UP000789508">
    <property type="component" value="Unassembled WGS sequence"/>
</dbReference>
<reference evidence="1" key="1">
    <citation type="submission" date="2021-06" db="EMBL/GenBank/DDBJ databases">
        <authorList>
            <person name="Kallberg Y."/>
            <person name="Tangrot J."/>
            <person name="Rosling A."/>
        </authorList>
    </citation>
    <scope>NUCLEOTIDE SEQUENCE</scope>
    <source>
        <strain evidence="1">FL130A</strain>
    </source>
</reference>
<feature type="non-terminal residue" evidence="1">
    <location>
        <position position="70"/>
    </location>
</feature>
<evidence type="ECO:0000313" key="1">
    <source>
        <dbReference type="EMBL" id="CAG8563949.1"/>
    </source>
</evidence>
<protein>
    <submittedName>
        <fullName evidence="1">5719_t:CDS:1</fullName>
    </submittedName>
</protein>
<organism evidence="1 2">
    <name type="scientific">Ambispora leptoticha</name>
    <dbReference type="NCBI Taxonomy" id="144679"/>
    <lineage>
        <taxon>Eukaryota</taxon>
        <taxon>Fungi</taxon>
        <taxon>Fungi incertae sedis</taxon>
        <taxon>Mucoromycota</taxon>
        <taxon>Glomeromycotina</taxon>
        <taxon>Glomeromycetes</taxon>
        <taxon>Archaeosporales</taxon>
        <taxon>Ambisporaceae</taxon>
        <taxon>Ambispora</taxon>
    </lineage>
</organism>
<sequence>MVRDEVTKPAKNKRHALHGIEKKEICQIKKDNPSIKIAELAKQFECAIQTISESLSNSDYWLNIDETSTT</sequence>
<comment type="caution">
    <text evidence="1">The sequence shown here is derived from an EMBL/GenBank/DDBJ whole genome shotgun (WGS) entry which is preliminary data.</text>
</comment>
<dbReference type="OrthoDB" id="2429791at2759"/>
<gene>
    <name evidence="1" type="ORF">ALEPTO_LOCUS6485</name>
</gene>
<dbReference type="AlphaFoldDB" id="A0A9N9FXX2"/>